<dbReference type="Gene3D" id="4.10.950.10">
    <property type="entry name" value="Ribosomal protein L2, domain 3"/>
    <property type="match status" value="1"/>
</dbReference>
<dbReference type="GO" id="GO:0005762">
    <property type="term" value="C:mitochondrial large ribosomal subunit"/>
    <property type="evidence" value="ECO:0007669"/>
    <property type="project" value="TreeGrafter"/>
</dbReference>
<protein>
    <recommendedName>
        <fullName evidence="6">Large ribosomal subunit protein uL2c</fullName>
    </recommendedName>
</protein>
<keyword evidence="10" id="KW-0150">Chloroplast</keyword>
<evidence type="ECO:0000256" key="1">
    <source>
        <dbReference type="ARBA" id="ARBA00005636"/>
    </source>
</evidence>
<keyword evidence="4 6" id="KW-0689">Ribosomal protein</keyword>
<dbReference type="FunFam" id="4.10.950.10:FF:000001">
    <property type="entry name" value="50S ribosomal protein L2"/>
    <property type="match status" value="1"/>
</dbReference>
<dbReference type="InterPro" id="IPR022671">
    <property type="entry name" value="Ribosomal_uL2_CS"/>
</dbReference>
<comment type="similarity">
    <text evidence="1 6">Belongs to the universal ribosomal protein uL2 family.</text>
</comment>
<comment type="subcellular location">
    <subcellularLocation>
        <location evidence="6">Plastid</location>
        <location evidence="6">Chloroplast</location>
    </subcellularLocation>
</comment>
<dbReference type="InterPro" id="IPR022669">
    <property type="entry name" value="Ribosomal_uL2_C"/>
</dbReference>
<feature type="domain" description="Large ribosomal subunit protein uL2 RNA-binding" evidence="9">
    <location>
        <begin position="42"/>
        <end position="118"/>
    </location>
</feature>
<dbReference type="InterPro" id="IPR012340">
    <property type="entry name" value="NA-bd_OB-fold"/>
</dbReference>
<dbReference type="SUPFAM" id="SSF50249">
    <property type="entry name" value="Nucleic acid-binding proteins"/>
    <property type="match status" value="1"/>
</dbReference>
<dbReference type="GO" id="GO:0032543">
    <property type="term" value="P:mitochondrial translation"/>
    <property type="evidence" value="ECO:0007669"/>
    <property type="project" value="TreeGrafter"/>
</dbReference>
<dbReference type="GO" id="GO:0016740">
    <property type="term" value="F:transferase activity"/>
    <property type="evidence" value="ECO:0007669"/>
    <property type="project" value="InterPro"/>
</dbReference>
<evidence type="ECO:0000313" key="10">
    <source>
        <dbReference type="EMBL" id="ANJ70852.1"/>
    </source>
</evidence>
<accession>A0A1I9LKJ1</accession>
<dbReference type="AlphaFoldDB" id="A0A1I9LKJ1"/>
<dbReference type="GO" id="GO:0019843">
    <property type="term" value="F:rRNA binding"/>
    <property type="evidence" value="ECO:0007669"/>
    <property type="project" value="UniProtKB-UniRule"/>
</dbReference>
<dbReference type="GO" id="GO:0003735">
    <property type="term" value="F:structural constituent of ribosome"/>
    <property type="evidence" value="ECO:0007669"/>
    <property type="project" value="InterPro"/>
</dbReference>
<evidence type="ECO:0000259" key="9">
    <source>
        <dbReference type="SMART" id="SM01383"/>
    </source>
</evidence>
<dbReference type="PROSITE" id="PS00467">
    <property type="entry name" value="RIBOSOMAL_L2"/>
    <property type="match status" value="1"/>
</dbReference>
<proteinExistence type="inferred from homology"/>
<dbReference type="SMART" id="SM01382">
    <property type="entry name" value="Ribosomal_L2_C"/>
    <property type="match status" value="1"/>
</dbReference>
<dbReference type="Gene3D" id="2.30.30.30">
    <property type="match status" value="1"/>
</dbReference>
<geneLocation type="chloroplast" evidence="10"/>
<dbReference type="InterPro" id="IPR002171">
    <property type="entry name" value="Ribosomal_uL2"/>
</dbReference>
<dbReference type="Gene3D" id="2.40.50.140">
    <property type="entry name" value="Nucleic acid-binding proteins"/>
    <property type="match status" value="1"/>
</dbReference>
<comment type="subunit">
    <text evidence="2 6">Part of the 50S ribosomal subunit.</text>
</comment>
<evidence type="ECO:0000256" key="2">
    <source>
        <dbReference type="ARBA" id="ARBA00011838"/>
    </source>
</evidence>
<dbReference type="InterPro" id="IPR022666">
    <property type="entry name" value="Ribosomal_uL2_RNA-bd_dom"/>
</dbReference>
<keyword evidence="5 6" id="KW-0687">Ribonucleoprotein</keyword>
<dbReference type="HAMAP" id="MF_01320_B">
    <property type="entry name" value="Ribosomal_uL2_B"/>
    <property type="match status" value="1"/>
</dbReference>
<dbReference type="FunFam" id="2.30.30.30:FF:000001">
    <property type="entry name" value="50S ribosomal protein L2"/>
    <property type="match status" value="1"/>
</dbReference>
<dbReference type="InterPro" id="IPR014722">
    <property type="entry name" value="Rib_uL2_dom2"/>
</dbReference>
<dbReference type="GeneID" id="30512044"/>
<dbReference type="PIRSF" id="PIRSF002158">
    <property type="entry name" value="Ribosomal_L2"/>
    <property type="match status" value="1"/>
</dbReference>
<evidence type="ECO:0000256" key="5">
    <source>
        <dbReference type="ARBA" id="ARBA00023274"/>
    </source>
</evidence>
<dbReference type="InterPro" id="IPR014726">
    <property type="entry name" value="Ribosomal_uL2_dom3"/>
</dbReference>
<sequence length="275" mass="30945">MFIRILKAHTPSTRNQSCCNFKLLTAKKPEKSLIKNVFRANGKNNKGHITIRHRGGGHKRRFREIDFKRKQYGFPTQIIAFEYDPNRSASIALTKSYTGQKTYILKPEMNQIGDLVITHSRAPILAGNSLPLKNIPLGTQIHNIEIHPGKGAQLVRAAGTSAQILSKESKFVAIKLPSGEIRMLLNECWATIGQISNWQWNQIKLGKAGRKRWVNKRPRVRGSVMNAVDHPHGGGEGRSPIGQKHPMTPWGKPTLGKKTRQKGKYSNSLILKKRK</sequence>
<evidence type="ECO:0000259" key="8">
    <source>
        <dbReference type="SMART" id="SM01382"/>
    </source>
</evidence>
<keyword evidence="3 10" id="KW-0934">Plastid</keyword>
<feature type="domain" description="Large ribosomal subunit protein uL2 C-terminal" evidence="8">
    <location>
        <begin position="124"/>
        <end position="253"/>
    </location>
</feature>
<dbReference type="RefSeq" id="YP_009326922.1">
    <property type="nucleotide sequence ID" value="NC_032043.1"/>
</dbReference>
<organism evidence="10">
    <name type="scientific">Codium simulans</name>
    <dbReference type="NCBI Taxonomy" id="589376"/>
    <lineage>
        <taxon>Eukaryota</taxon>
        <taxon>Viridiplantae</taxon>
        <taxon>Chlorophyta</taxon>
        <taxon>core chlorophytes</taxon>
        <taxon>Ulvophyceae</taxon>
        <taxon>TCBD clade</taxon>
        <taxon>Bryopsidales</taxon>
        <taxon>Bryopsidineae</taxon>
        <taxon>Codiaceae</taxon>
        <taxon>Codium</taxon>
    </lineage>
</organism>
<gene>
    <name evidence="6 10" type="primary">rpl2</name>
</gene>
<feature type="region of interest" description="Disordered" evidence="7">
    <location>
        <begin position="221"/>
        <end position="275"/>
    </location>
</feature>
<dbReference type="Pfam" id="PF00181">
    <property type="entry name" value="Ribosomal_L2_N"/>
    <property type="match status" value="1"/>
</dbReference>
<evidence type="ECO:0000256" key="7">
    <source>
        <dbReference type="SAM" id="MobiDB-lite"/>
    </source>
</evidence>
<dbReference type="EMBL" id="KT946603">
    <property type="protein sequence ID" value="ANJ70852.1"/>
    <property type="molecule type" value="Genomic_DNA"/>
</dbReference>
<dbReference type="NCBIfam" id="TIGR01171">
    <property type="entry name" value="rplB_bact"/>
    <property type="match status" value="1"/>
</dbReference>
<name>A0A1I9LKJ1_9CHLO</name>
<dbReference type="Pfam" id="PF03947">
    <property type="entry name" value="Ribosomal_L2_C"/>
    <property type="match status" value="1"/>
</dbReference>
<dbReference type="PANTHER" id="PTHR13691:SF5">
    <property type="entry name" value="LARGE RIBOSOMAL SUBUNIT PROTEIN UL2M"/>
    <property type="match status" value="1"/>
</dbReference>
<evidence type="ECO:0000256" key="4">
    <source>
        <dbReference type="ARBA" id="ARBA00022980"/>
    </source>
</evidence>
<evidence type="ECO:0000256" key="3">
    <source>
        <dbReference type="ARBA" id="ARBA00022640"/>
    </source>
</evidence>
<reference evidence="10" key="1">
    <citation type="journal article" date="2019" name="Mol. Phylogenet. Evol.">
        <title>Reassessment of the classification of bryopsidales (chlorophyta) based on chloroplast phylogenomic analyses.</title>
        <authorList>
            <person name="Cremen M.C."/>
            <person name="Leliaert F."/>
            <person name="West J."/>
            <person name="Lam D.W."/>
            <person name="Shimada S."/>
            <person name="Lopez-Bautista J.M."/>
            <person name="Verbruggen H."/>
        </authorList>
    </citation>
    <scope>NUCLEOTIDE SEQUENCE</scope>
</reference>
<dbReference type="InterPro" id="IPR005880">
    <property type="entry name" value="Ribosomal_uL2_bac/org-type"/>
</dbReference>
<dbReference type="SMART" id="SM01383">
    <property type="entry name" value="Ribosomal_L2"/>
    <property type="match status" value="1"/>
</dbReference>
<dbReference type="PANTHER" id="PTHR13691">
    <property type="entry name" value="RIBOSOMAL PROTEIN L2"/>
    <property type="match status" value="1"/>
</dbReference>
<evidence type="ECO:0000256" key="6">
    <source>
        <dbReference type="HAMAP-Rule" id="MF_01320"/>
    </source>
</evidence>
<dbReference type="InterPro" id="IPR008991">
    <property type="entry name" value="Translation_prot_SH3-like_sf"/>
</dbReference>
<dbReference type="GO" id="GO:0009507">
    <property type="term" value="C:chloroplast"/>
    <property type="evidence" value="ECO:0007669"/>
    <property type="project" value="UniProtKB-SubCell"/>
</dbReference>
<dbReference type="SUPFAM" id="SSF50104">
    <property type="entry name" value="Translation proteins SH3-like domain"/>
    <property type="match status" value="1"/>
</dbReference>